<proteinExistence type="predicted"/>
<feature type="compositionally biased region" description="Low complexity" evidence="2">
    <location>
        <begin position="570"/>
        <end position="587"/>
    </location>
</feature>
<evidence type="ECO:0000313" key="3">
    <source>
        <dbReference type="EMBL" id="SJL06404.1"/>
    </source>
</evidence>
<feature type="compositionally biased region" description="Basic and acidic residues" evidence="2">
    <location>
        <begin position="441"/>
        <end position="454"/>
    </location>
</feature>
<feature type="region of interest" description="Disordered" evidence="2">
    <location>
        <begin position="106"/>
        <end position="125"/>
    </location>
</feature>
<dbReference type="Proteomes" id="UP000219338">
    <property type="component" value="Unassembled WGS sequence"/>
</dbReference>
<feature type="region of interest" description="Disordered" evidence="2">
    <location>
        <begin position="570"/>
        <end position="590"/>
    </location>
</feature>
<reference evidence="4" key="1">
    <citation type="journal article" date="2017" name="Nat. Ecol. Evol.">
        <title>Genome expansion and lineage-specific genetic innovations in the forest pathogenic fungi Armillaria.</title>
        <authorList>
            <person name="Sipos G."/>
            <person name="Prasanna A.N."/>
            <person name="Walter M.C."/>
            <person name="O'Connor E."/>
            <person name="Balint B."/>
            <person name="Krizsan K."/>
            <person name="Kiss B."/>
            <person name="Hess J."/>
            <person name="Varga T."/>
            <person name="Slot J."/>
            <person name="Riley R."/>
            <person name="Boka B."/>
            <person name="Rigling D."/>
            <person name="Barry K."/>
            <person name="Lee J."/>
            <person name="Mihaltcheva S."/>
            <person name="LaButti K."/>
            <person name="Lipzen A."/>
            <person name="Waldron R."/>
            <person name="Moloney N.M."/>
            <person name="Sperisen C."/>
            <person name="Kredics L."/>
            <person name="Vagvoelgyi C."/>
            <person name="Patrignani A."/>
            <person name="Fitzpatrick D."/>
            <person name="Nagy I."/>
            <person name="Doyle S."/>
            <person name="Anderson J.B."/>
            <person name="Grigoriev I.V."/>
            <person name="Gueldener U."/>
            <person name="Muensterkoetter M."/>
            <person name="Nagy L.G."/>
        </authorList>
    </citation>
    <scope>NUCLEOTIDE SEQUENCE [LARGE SCALE GENOMIC DNA]</scope>
    <source>
        <strain evidence="4">C18/9</strain>
    </source>
</reference>
<dbReference type="OrthoDB" id="3270558at2759"/>
<gene>
    <name evidence="3" type="ORF">ARMOST_09740</name>
</gene>
<name>A0A284RCF2_ARMOS</name>
<protein>
    <submittedName>
        <fullName evidence="3">Uncharacterized protein</fullName>
    </submittedName>
</protein>
<dbReference type="AlphaFoldDB" id="A0A284RCF2"/>
<dbReference type="EMBL" id="FUEG01000007">
    <property type="protein sequence ID" value="SJL06404.1"/>
    <property type="molecule type" value="Genomic_DNA"/>
</dbReference>
<feature type="compositionally biased region" description="Low complexity" evidence="2">
    <location>
        <begin position="302"/>
        <end position="314"/>
    </location>
</feature>
<keyword evidence="1" id="KW-0175">Coiled coil</keyword>
<feature type="compositionally biased region" description="Basic and acidic residues" evidence="2">
    <location>
        <begin position="18"/>
        <end position="32"/>
    </location>
</feature>
<feature type="compositionally biased region" description="Low complexity" evidence="2">
    <location>
        <begin position="358"/>
        <end position="374"/>
    </location>
</feature>
<feature type="region of interest" description="Disordered" evidence="2">
    <location>
        <begin position="277"/>
        <end position="314"/>
    </location>
</feature>
<feature type="compositionally biased region" description="Basic and acidic residues" evidence="2">
    <location>
        <begin position="1"/>
        <end position="11"/>
    </location>
</feature>
<keyword evidence="4" id="KW-1185">Reference proteome</keyword>
<organism evidence="3 4">
    <name type="scientific">Armillaria ostoyae</name>
    <name type="common">Armillaria root rot fungus</name>
    <dbReference type="NCBI Taxonomy" id="47428"/>
    <lineage>
        <taxon>Eukaryota</taxon>
        <taxon>Fungi</taxon>
        <taxon>Dikarya</taxon>
        <taxon>Basidiomycota</taxon>
        <taxon>Agaricomycotina</taxon>
        <taxon>Agaricomycetes</taxon>
        <taxon>Agaricomycetidae</taxon>
        <taxon>Agaricales</taxon>
        <taxon>Marasmiineae</taxon>
        <taxon>Physalacriaceae</taxon>
        <taxon>Armillaria</taxon>
    </lineage>
</organism>
<feature type="coiled-coil region" evidence="1">
    <location>
        <begin position="204"/>
        <end position="274"/>
    </location>
</feature>
<feature type="compositionally biased region" description="Low complexity" evidence="2">
    <location>
        <begin position="111"/>
        <end position="125"/>
    </location>
</feature>
<feature type="region of interest" description="Disordered" evidence="2">
    <location>
        <begin position="470"/>
        <end position="489"/>
    </location>
</feature>
<evidence type="ECO:0000313" key="4">
    <source>
        <dbReference type="Proteomes" id="UP000219338"/>
    </source>
</evidence>
<feature type="region of interest" description="Disordered" evidence="2">
    <location>
        <begin position="441"/>
        <end position="465"/>
    </location>
</feature>
<accession>A0A284RCF2</accession>
<feature type="region of interest" description="Disordered" evidence="2">
    <location>
        <begin position="336"/>
        <end position="374"/>
    </location>
</feature>
<dbReference type="OMA" id="GVAWEGI"/>
<evidence type="ECO:0000256" key="2">
    <source>
        <dbReference type="SAM" id="MobiDB-lite"/>
    </source>
</evidence>
<sequence length="847" mass="94412">MIARGRSREVSRAALARKSSEERLSRAHEVNTRRQQSGGIPVHATSRKSPPKLDIPHQSFVAPAVLAPQPLEEVIIRNSEVMQPLAPAEVAPTLIVAEPMPVATFPPSRVPSPSTSASQSMSPQPLSNDHDYYDYFYCDSPPSPPHTIEDQLHVAYAHDDIHLAKILLLKLRGIEVTSNDDPRIAAVQDEDFDECFLPNGMLLLTEEEEQRVKEAQRLEAERIQIELERRALRERERKRELWEKRCEKIWENEKLRLQEEKARMKLARLKQEQQYKAQQQELESRRPVTLSRSRKPKLSYNSLSRTRASSASSTSEASLSGYTYSFVVTPALQVPPSRHAKMKAGSSRAKARREYPPSTSDYSTDTTSDGTGFDASGPSVSFKEVITAMNGSLFPLTASERTHSLSRSSKSVSTLKHHHRLDPLDVLLDSEATSWAPEERLRRRLDKAPQRDDNQPSEWSREGPCTMCRTNSLSSSISSPTSAISDNSDLSSFSSLASSMTDITTPPASPPSSSDIPLVQSLAEAMQPFATQIPEPGSSSCRCIRPVSRLITIHPSQGPLFIPPLPAKSEVLSSPSPSPKSLSSQRLPKARKASISSISSIISTRSNSKLGQHVSRFIQLAKGFQNAYMHAMVYSVVPNCDDSYRDDPIQTSAKMKKMRLMPDGYRASKEQVSMFICNVNVGSLESSSTPPTFIALGNGVDAPQHTVLKHPLPYRTLLKRDLEPLISPFLRAHQQEHVAKSRIRRNEPLLDPGDDSEFRRMISRSRSMSPDLEPRKRFIKNPVYMRVKAIQGAVWEQGGVWDAPRVRAGRLSCAKERILVFTTAFVGDSPLGIHHRHRQGVMDGTKG</sequence>
<evidence type="ECO:0000256" key="1">
    <source>
        <dbReference type="SAM" id="Coils"/>
    </source>
</evidence>
<feature type="region of interest" description="Disordered" evidence="2">
    <location>
        <begin position="1"/>
        <end position="53"/>
    </location>
</feature>